<evidence type="ECO:0000313" key="10">
    <source>
        <dbReference type="Proteomes" id="UP000268321"/>
    </source>
</evidence>
<dbReference type="PROSITE" id="PS50103">
    <property type="entry name" value="ZF_C3H1"/>
    <property type="match status" value="2"/>
</dbReference>
<evidence type="ECO:0000256" key="4">
    <source>
        <dbReference type="ARBA" id="ARBA00022833"/>
    </source>
</evidence>
<evidence type="ECO:0000256" key="2">
    <source>
        <dbReference type="ARBA" id="ARBA00022737"/>
    </source>
</evidence>
<organism evidence="9 10">
    <name type="scientific">Metschnikowia bicuspidata</name>
    <dbReference type="NCBI Taxonomy" id="27322"/>
    <lineage>
        <taxon>Eukaryota</taxon>
        <taxon>Fungi</taxon>
        <taxon>Dikarya</taxon>
        <taxon>Ascomycota</taxon>
        <taxon>Saccharomycotina</taxon>
        <taxon>Pichiomycetes</taxon>
        <taxon>Metschnikowiaceae</taxon>
        <taxon>Metschnikowia</taxon>
    </lineage>
</organism>
<protein>
    <recommendedName>
        <fullName evidence="11">RNA-binding domain-containing protein</fullName>
    </recommendedName>
</protein>
<dbReference type="Gene3D" id="3.30.70.330">
    <property type="match status" value="1"/>
</dbReference>
<feature type="domain" description="RRM" evidence="7">
    <location>
        <begin position="27"/>
        <end position="121"/>
    </location>
</feature>
<name>A0A4V1J3L1_9ASCO</name>
<keyword evidence="5" id="KW-0694">RNA-binding</keyword>
<evidence type="ECO:0000256" key="6">
    <source>
        <dbReference type="PROSITE-ProRule" id="PRU00723"/>
    </source>
</evidence>
<keyword evidence="4 6" id="KW-0862">Zinc</keyword>
<gene>
    <name evidence="9" type="ORF">METBISCDRAFT_8673</name>
</gene>
<dbReference type="InterPro" id="IPR000571">
    <property type="entry name" value="Znf_CCCH"/>
</dbReference>
<evidence type="ECO:0000256" key="1">
    <source>
        <dbReference type="ARBA" id="ARBA00022723"/>
    </source>
</evidence>
<reference evidence="10" key="1">
    <citation type="journal article" date="2018" name="Nat. Microbiol.">
        <title>Leveraging single-cell genomics to expand the fungal tree of life.</title>
        <authorList>
            <person name="Ahrendt S.R."/>
            <person name="Quandt C.A."/>
            <person name="Ciobanu D."/>
            <person name="Clum A."/>
            <person name="Salamov A."/>
            <person name="Andreopoulos B."/>
            <person name="Cheng J.F."/>
            <person name="Woyke T."/>
            <person name="Pelin A."/>
            <person name="Henrissat B."/>
            <person name="Reynolds N.K."/>
            <person name="Benny G.L."/>
            <person name="Smith M.E."/>
            <person name="James T.Y."/>
            <person name="Grigoriev I.V."/>
        </authorList>
    </citation>
    <scope>NUCLEOTIDE SEQUENCE [LARGE SCALE GENOMIC DNA]</scope>
    <source>
        <strain evidence="10">Baker2002</strain>
    </source>
</reference>
<evidence type="ECO:0000259" key="8">
    <source>
        <dbReference type="PROSITE" id="PS50103"/>
    </source>
</evidence>
<dbReference type="Proteomes" id="UP000268321">
    <property type="component" value="Unassembled WGS sequence"/>
</dbReference>
<dbReference type="PANTHER" id="PTHR12620">
    <property type="entry name" value="U2 SNRNP AUXILIARY FACTOR, SMALL SUBUNIT"/>
    <property type="match status" value="1"/>
</dbReference>
<dbReference type="InterPro" id="IPR009145">
    <property type="entry name" value="U2AF_small"/>
</dbReference>
<dbReference type="GO" id="GO:0003723">
    <property type="term" value="F:RNA binding"/>
    <property type="evidence" value="ECO:0007669"/>
    <property type="project" value="UniProtKB-UniRule"/>
</dbReference>
<feature type="zinc finger region" description="C3H1-type" evidence="6">
    <location>
        <begin position="1"/>
        <end position="23"/>
    </location>
</feature>
<dbReference type="AlphaFoldDB" id="A0A4V1J3L1"/>
<dbReference type="PRINTS" id="PR01848">
    <property type="entry name" value="U2AUXFACTOR"/>
</dbReference>
<dbReference type="GO" id="GO:0008270">
    <property type="term" value="F:zinc ion binding"/>
    <property type="evidence" value="ECO:0007669"/>
    <property type="project" value="UniProtKB-KW"/>
</dbReference>
<dbReference type="InterPro" id="IPR035979">
    <property type="entry name" value="RBD_domain_sf"/>
</dbReference>
<dbReference type="InterPro" id="IPR012677">
    <property type="entry name" value="Nucleotide-bd_a/b_plait_sf"/>
</dbReference>
<dbReference type="PROSITE" id="PS50102">
    <property type="entry name" value="RRM"/>
    <property type="match status" value="1"/>
</dbReference>
<feature type="non-terminal residue" evidence="9">
    <location>
        <position position="173"/>
    </location>
</feature>
<proteinExistence type="predicted"/>
<feature type="domain" description="C3H1-type" evidence="8">
    <location>
        <begin position="1"/>
        <end position="23"/>
    </location>
</feature>
<evidence type="ECO:0000259" key="7">
    <source>
        <dbReference type="PROSITE" id="PS50102"/>
    </source>
</evidence>
<evidence type="ECO:0008006" key="11">
    <source>
        <dbReference type="Google" id="ProtNLM"/>
    </source>
</evidence>
<dbReference type="InterPro" id="IPR000504">
    <property type="entry name" value="RRM_dom"/>
</dbReference>
<keyword evidence="1 6" id="KW-0479">Metal-binding</keyword>
<evidence type="ECO:0000256" key="5">
    <source>
        <dbReference type="PROSITE-ProRule" id="PRU00176"/>
    </source>
</evidence>
<evidence type="ECO:0000313" key="9">
    <source>
        <dbReference type="EMBL" id="RKP32439.1"/>
    </source>
</evidence>
<dbReference type="GO" id="GO:0000398">
    <property type="term" value="P:mRNA splicing, via spliceosome"/>
    <property type="evidence" value="ECO:0007669"/>
    <property type="project" value="InterPro"/>
</dbReference>
<keyword evidence="2" id="KW-0677">Repeat</keyword>
<sequence>CTFYHKIGACRHGDKCSRRHVRPTESKSILLANLYQDPRRADPKAEPMLDEKFDRFYTDVFLKVAGLGEVDSIVVCENENFHLTGNVYVRFRTMAMASDAMMALNQEWFGGRPVYCDLLPVANFHEANCRAHDTNSCTRGGLCNFMHVRRPSNEMRKRLKQAQEKTMVLAKIR</sequence>
<accession>A0A4V1J3L1</accession>
<evidence type="ECO:0000256" key="3">
    <source>
        <dbReference type="ARBA" id="ARBA00022771"/>
    </source>
</evidence>
<dbReference type="GO" id="GO:0089701">
    <property type="term" value="C:U2AF complex"/>
    <property type="evidence" value="ECO:0007669"/>
    <property type="project" value="InterPro"/>
</dbReference>
<feature type="domain" description="C3H1-type" evidence="8">
    <location>
        <begin position="123"/>
        <end position="150"/>
    </location>
</feature>
<feature type="zinc finger region" description="C3H1-type" evidence="6">
    <location>
        <begin position="123"/>
        <end position="150"/>
    </location>
</feature>
<keyword evidence="10" id="KW-1185">Reference proteome</keyword>
<keyword evidence="3 6" id="KW-0863">Zinc-finger</keyword>
<dbReference type="SUPFAM" id="SSF54928">
    <property type="entry name" value="RNA-binding domain, RBD"/>
    <property type="match status" value="1"/>
</dbReference>
<dbReference type="OrthoDB" id="423462at2759"/>
<feature type="non-terminal residue" evidence="9">
    <location>
        <position position="1"/>
    </location>
</feature>
<dbReference type="EMBL" id="ML004431">
    <property type="protein sequence ID" value="RKP32439.1"/>
    <property type="molecule type" value="Genomic_DNA"/>
</dbReference>